<name>A0A285R7A2_9HYPH</name>
<sequence length="160" mass="17338">MVQRLDTLLAAIGAAAAALMMLHVVAEIFCRNVLGITLPATLEIVSLYYMPALIFLPLASVERLAGHIDVSFVQEAFPAPVRRVTEVAALTACGLVYGAMGWVGLQEALAKFRIREFLMGEVAVPLWPGRFLVPIGCFAIALVIAVKLATLFRSRKNDAR</sequence>
<dbReference type="PANTHER" id="PTHR35011">
    <property type="entry name" value="2,3-DIKETO-L-GULONATE TRAP TRANSPORTER SMALL PERMEASE PROTEIN YIAM"/>
    <property type="match status" value="1"/>
</dbReference>
<evidence type="ECO:0000256" key="4">
    <source>
        <dbReference type="ARBA" id="ARBA00022519"/>
    </source>
</evidence>
<organism evidence="11 12">
    <name type="scientific">Stappia indica</name>
    <dbReference type="NCBI Taxonomy" id="538381"/>
    <lineage>
        <taxon>Bacteria</taxon>
        <taxon>Pseudomonadati</taxon>
        <taxon>Pseudomonadota</taxon>
        <taxon>Alphaproteobacteria</taxon>
        <taxon>Hyphomicrobiales</taxon>
        <taxon>Stappiaceae</taxon>
        <taxon>Stappia</taxon>
    </lineage>
</organism>
<evidence type="ECO:0000259" key="10">
    <source>
        <dbReference type="Pfam" id="PF04290"/>
    </source>
</evidence>
<gene>
    <name evidence="11" type="ORF">SAMN05421512_101301</name>
</gene>
<dbReference type="InterPro" id="IPR055348">
    <property type="entry name" value="DctQ"/>
</dbReference>
<dbReference type="AlphaFoldDB" id="A0A285R7A2"/>
<dbReference type="GO" id="GO:0005886">
    <property type="term" value="C:plasma membrane"/>
    <property type="evidence" value="ECO:0007669"/>
    <property type="project" value="UniProtKB-SubCell"/>
</dbReference>
<protein>
    <recommendedName>
        <fullName evidence="9">TRAP transporter small permease protein</fullName>
    </recommendedName>
</protein>
<feature type="transmembrane region" description="Helical" evidence="9">
    <location>
        <begin position="36"/>
        <end position="58"/>
    </location>
</feature>
<evidence type="ECO:0000256" key="8">
    <source>
        <dbReference type="ARBA" id="ARBA00038436"/>
    </source>
</evidence>
<dbReference type="GO" id="GO:0022857">
    <property type="term" value="F:transmembrane transporter activity"/>
    <property type="evidence" value="ECO:0007669"/>
    <property type="project" value="UniProtKB-UniRule"/>
</dbReference>
<evidence type="ECO:0000256" key="6">
    <source>
        <dbReference type="ARBA" id="ARBA00022989"/>
    </source>
</evidence>
<dbReference type="InterPro" id="IPR007387">
    <property type="entry name" value="TRAP_DctQ"/>
</dbReference>
<evidence type="ECO:0000256" key="2">
    <source>
        <dbReference type="ARBA" id="ARBA00022448"/>
    </source>
</evidence>
<accession>A0A285R7A2</accession>
<dbReference type="RefSeq" id="WP_067217470.1">
    <property type="nucleotide sequence ID" value="NZ_JAJGNR010000001.1"/>
</dbReference>
<keyword evidence="2 9" id="KW-0813">Transport</keyword>
<dbReference type="OrthoDB" id="4250245at2"/>
<dbReference type="PANTHER" id="PTHR35011:SF10">
    <property type="entry name" value="TRAP TRANSPORTER SMALL PERMEASE PROTEIN"/>
    <property type="match status" value="1"/>
</dbReference>
<keyword evidence="3" id="KW-1003">Cell membrane</keyword>
<keyword evidence="5 9" id="KW-0812">Transmembrane</keyword>
<feature type="transmembrane region" description="Helical" evidence="9">
    <location>
        <begin position="131"/>
        <end position="152"/>
    </location>
</feature>
<comment type="function">
    <text evidence="9">Part of the tripartite ATP-independent periplasmic (TRAP) transport system.</text>
</comment>
<keyword evidence="12" id="KW-1185">Reference proteome</keyword>
<comment type="caution">
    <text evidence="9">Lacks conserved residue(s) required for the propagation of feature annotation.</text>
</comment>
<dbReference type="Pfam" id="PF04290">
    <property type="entry name" value="DctQ"/>
    <property type="match status" value="1"/>
</dbReference>
<keyword evidence="4 9" id="KW-0997">Cell inner membrane</keyword>
<comment type="subunit">
    <text evidence="9">The complex comprises the extracytoplasmic solute receptor protein and the two transmembrane proteins.</text>
</comment>
<feature type="domain" description="Tripartite ATP-independent periplasmic transporters DctQ component" evidence="10">
    <location>
        <begin position="20"/>
        <end position="153"/>
    </location>
</feature>
<dbReference type="GO" id="GO:0015740">
    <property type="term" value="P:C4-dicarboxylate transport"/>
    <property type="evidence" value="ECO:0007669"/>
    <property type="project" value="TreeGrafter"/>
</dbReference>
<dbReference type="EMBL" id="OBML01000001">
    <property type="protein sequence ID" value="SOB89589.1"/>
    <property type="molecule type" value="Genomic_DNA"/>
</dbReference>
<evidence type="ECO:0000256" key="7">
    <source>
        <dbReference type="ARBA" id="ARBA00023136"/>
    </source>
</evidence>
<comment type="subcellular location">
    <subcellularLocation>
        <location evidence="1 9">Cell inner membrane</location>
        <topology evidence="1 9">Multi-pass membrane protein</topology>
    </subcellularLocation>
</comment>
<evidence type="ECO:0000256" key="9">
    <source>
        <dbReference type="RuleBase" id="RU369079"/>
    </source>
</evidence>
<feature type="transmembrane region" description="Helical" evidence="9">
    <location>
        <begin position="87"/>
        <end position="105"/>
    </location>
</feature>
<evidence type="ECO:0000313" key="12">
    <source>
        <dbReference type="Proteomes" id="UP000219331"/>
    </source>
</evidence>
<evidence type="ECO:0000256" key="5">
    <source>
        <dbReference type="ARBA" id="ARBA00022692"/>
    </source>
</evidence>
<keyword evidence="7 9" id="KW-0472">Membrane</keyword>
<evidence type="ECO:0000313" key="11">
    <source>
        <dbReference type="EMBL" id="SOB89589.1"/>
    </source>
</evidence>
<evidence type="ECO:0000256" key="1">
    <source>
        <dbReference type="ARBA" id="ARBA00004429"/>
    </source>
</evidence>
<keyword evidence="6 9" id="KW-1133">Transmembrane helix</keyword>
<evidence type="ECO:0000256" key="3">
    <source>
        <dbReference type="ARBA" id="ARBA00022475"/>
    </source>
</evidence>
<reference evidence="11 12" key="1">
    <citation type="submission" date="2017-08" db="EMBL/GenBank/DDBJ databases">
        <authorList>
            <person name="de Groot N.N."/>
        </authorList>
    </citation>
    <scope>NUCLEOTIDE SEQUENCE [LARGE SCALE GENOMIC DNA]</scope>
    <source>
        <strain evidence="11 12">USBA 352</strain>
    </source>
</reference>
<comment type="similarity">
    <text evidence="8 9">Belongs to the TRAP transporter small permease family.</text>
</comment>
<proteinExistence type="inferred from homology"/>
<dbReference type="Proteomes" id="UP000219331">
    <property type="component" value="Unassembled WGS sequence"/>
</dbReference>
<dbReference type="STRING" id="538381.GCA_001696535_01380"/>